<keyword evidence="3" id="KW-1185">Reference proteome</keyword>
<dbReference type="EMBL" id="JACDUR010000001">
    <property type="protein sequence ID" value="MBA2889664.1"/>
    <property type="molecule type" value="Genomic_DNA"/>
</dbReference>
<feature type="transmembrane region" description="Helical" evidence="1">
    <location>
        <begin position="71"/>
        <end position="91"/>
    </location>
</feature>
<evidence type="ECO:0000256" key="1">
    <source>
        <dbReference type="SAM" id="Phobius"/>
    </source>
</evidence>
<keyword evidence="1" id="KW-0812">Transmembrane</keyword>
<feature type="transmembrane region" description="Helical" evidence="1">
    <location>
        <begin position="39"/>
        <end position="59"/>
    </location>
</feature>
<dbReference type="RefSeq" id="WP_181608431.1">
    <property type="nucleotide sequence ID" value="NZ_BAABAM010000001.1"/>
</dbReference>
<protein>
    <submittedName>
        <fullName evidence="2">Uncharacterized protein</fullName>
    </submittedName>
</protein>
<organism evidence="2 3">
    <name type="scientific">Nonomuraea soli</name>
    <dbReference type="NCBI Taxonomy" id="1032476"/>
    <lineage>
        <taxon>Bacteria</taxon>
        <taxon>Bacillati</taxon>
        <taxon>Actinomycetota</taxon>
        <taxon>Actinomycetes</taxon>
        <taxon>Streptosporangiales</taxon>
        <taxon>Streptosporangiaceae</taxon>
        <taxon>Nonomuraea</taxon>
    </lineage>
</organism>
<accession>A0A7W0CEQ9</accession>
<proteinExistence type="predicted"/>
<feature type="transmembrane region" description="Helical" evidence="1">
    <location>
        <begin position="136"/>
        <end position="157"/>
    </location>
</feature>
<comment type="caution">
    <text evidence="2">The sequence shown here is derived from an EMBL/GenBank/DDBJ whole genome shotgun (WGS) entry which is preliminary data.</text>
</comment>
<reference evidence="2 3" key="1">
    <citation type="submission" date="2020-07" db="EMBL/GenBank/DDBJ databases">
        <title>Genomic Encyclopedia of Type Strains, Phase IV (KMG-IV): sequencing the most valuable type-strain genomes for metagenomic binning, comparative biology and taxonomic classification.</title>
        <authorList>
            <person name="Goeker M."/>
        </authorList>
    </citation>
    <scope>NUCLEOTIDE SEQUENCE [LARGE SCALE GENOMIC DNA]</scope>
    <source>
        <strain evidence="2 3">DSM 45533</strain>
    </source>
</reference>
<sequence>MSDEIHYPADLTDLEGPEELRVEYIKGLIETAAEDARHVTLNVSLALAVVAAFLTQLPHELVFGQALAVRLTLFLGLLSLGASAIAFFAYVRAVHYARMAIVRSLASADAKHARQLWAGRYGVWERKKRWYQAGQMLMYVGLGLEALSMAVIFIRGWPLA</sequence>
<evidence type="ECO:0000313" key="3">
    <source>
        <dbReference type="Proteomes" id="UP000530928"/>
    </source>
</evidence>
<dbReference type="AlphaFoldDB" id="A0A7W0CEQ9"/>
<evidence type="ECO:0000313" key="2">
    <source>
        <dbReference type="EMBL" id="MBA2889664.1"/>
    </source>
</evidence>
<keyword evidence="1" id="KW-1133">Transmembrane helix</keyword>
<dbReference type="Proteomes" id="UP000530928">
    <property type="component" value="Unassembled WGS sequence"/>
</dbReference>
<keyword evidence="1" id="KW-0472">Membrane</keyword>
<name>A0A7W0CEQ9_9ACTN</name>
<gene>
    <name evidence="2" type="ORF">HNR30_000999</name>
</gene>